<keyword evidence="1" id="KW-1133">Transmembrane helix</keyword>
<reference evidence="2 3" key="1">
    <citation type="submission" date="2023-03" db="EMBL/GenBank/DDBJ databases">
        <title>Draft genome sequence of the bacteria which degrade cell wall of Tricholomamatutake.</title>
        <authorList>
            <person name="Konishi Y."/>
            <person name="Fukuta Y."/>
            <person name="Shirasaka N."/>
        </authorList>
    </citation>
    <scope>NUCLEOTIDE SEQUENCE [LARGE SCALE GENOMIC DNA]</scope>
    <source>
        <strain evidence="3">mu1</strain>
    </source>
</reference>
<proteinExistence type="predicted"/>
<feature type="transmembrane region" description="Helical" evidence="1">
    <location>
        <begin position="82"/>
        <end position="106"/>
    </location>
</feature>
<evidence type="ECO:0000313" key="2">
    <source>
        <dbReference type="EMBL" id="GLX67455.1"/>
    </source>
</evidence>
<name>A0ABQ6GAE3_9BACL</name>
<evidence type="ECO:0000313" key="3">
    <source>
        <dbReference type="Proteomes" id="UP001157114"/>
    </source>
</evidence>
<organism evidence="2 3">
    <name type="scientific">Paenibacillus glycanilyticus</name>
    <dbReference type="NCBI Taxonomy" id="126569"/>
    <lineage>
        <taxon>Bacteria</taxon>
        <taxon>Bacillati</taxon>
        <taxon>Bacillota</taxon>
        <taxon>Bacilli</taxon>
        <taxon>Bacillales</taxon>
        <taxon>Paenibacillaceae</taxon>
        <taxon>Paenibacillus</taxon>
    </lineage>
</organism>
<protein>
    <recommendedName>
        <fullName evidence="4">DUF998 domain-containing protein</fullName>
    </recommendedName>
</protein>
<keyword evidence="1" id="KW-0472">Membrane</keyword>
<evidence type="ECO:0000256" key="1">
    <source>
        <dbReference type="SAM" id="Phobius"/>
    </source>
</evidence>
<keyword evidence="1" id="KW-0812">Transmembrane</keyword>
<dbReference type="Proteomes" id="UP001157114">
    <property type="component" value="Unassembled WGS sequence"/>
</dbReference>
<feature type="transmembrane region" description="Helical" evidence="1">
    <location>
        <begin position="155"/>
        <end position="175"/>
    </location>
</feature>
<comment type="caution">
    <text evidence="2">The sequence shown here is derived from an EMBL/GenBank/DDBJ whole genome shotgun (WGS) entry which is preliminary data.</text>
</comment>
<feature type="transmembrane region" description="Helical" evidence="1">
    <location>
        <begin position="126"/>
        <end position="148"/>
    </location>
</feature>
<accession>A0ABQ6GAE3</accession>
<feature type="transmembrane region" description="Helical" evidence="1">
    <location>
        <begin position="50"/>
        <end position="70"/>
    </location>
</feature>
<dbReference type="RefSeq" id="WP_284238198.1">
    <property type="nucleotide sequence ID" value="NZ_BSSQ01000006.1"/>
</dbReference>
<feature type="transmembrane region" description="Helical" evidence="1">
    <location>
        <begin position="12"/>
        <end position="30"/>
    </location>
</feature>
<feature type="transmembrane region" description="Helical" evidence="1">
    <location>
        <begin position="181"/>
        <end position="202"/>
    </location>
</feature>
<gene>
    <name evidence="2" type="ORF">MU1_18000</name>
</gene>
<evidence type="ECO:0008006" key="4">
    <source>
        <dbReference type="Google" id="ProtNLM"/>
    </source>
</evidence>
<keyword evidence="3" id="KW-1185">Reference proteome</keyword>
<sequence length="204" mass="21548">MSTASLQRFSGFFLIVAPIIGVFSAFASFFTDTSLDAPASNFQETSWIVYNSLLFLGGGLLTFGLPAFYIKHLSGSHAKLSLIGTFLYALSLLLALPMAGFLISILPYLADTAPDAIHDSFGTNIAIFPLSSFLLQLIGSILICIAITRSKTSPSYVGILLLLAAVLNVCGIAATGVTSSIISLLSWIFIAISFGSVGAKFMKS</sequence>
<dbReference type="EMBL" id="BSSQ01000006">
    <property type="protein sequence ID" value="GLX67455.1"/>
    <property type="molecule type" value="Genomic_DNA"/>
</dbReference>